<proteinExistence type="predicted"/>
<dbReference type="InterPro" id="IPR021251">
    <property type="entry name" value="DUF2793"/>
</dbReference>
<name>A0A7W6LI60_9HYPH</name>
<keyword evidence="2" id="KW-1185">Reference proteome</keyword>
<protein>
    <recommendedName>
        <fullName evidence="3">DUF2793 domain-containing protein</fullName>
    </recommendedName>
</protein>
<evidence type="ECO:0000313" key="2">
    <source>
        <dbReference type="Proteomes" id="UP000519897"/>
    </source>
</evidence>
<dbReference type="EMBL" id="JACIEC010000002">
    <property type="protein sequence ID" value="MBB4143768.1"/>
    <property type="molecule type" value="Genomic_DNA"/>
</dbReference>
<organism evidence="1 2">
    <name type="scientific">Rhizobium rhizoryzae</name>
    <dbReference type="NCBI Taxonomy" id="451876"/>
    <lineage>
        <taxon>Bacteria</taxon>
        <taxon>Pseudomonadati</taxon>
        <taxon>Pseudomonadota</taxon>
        <taxon>Alphaproteobacteria</taxon>
        <taxon>Hyphomicrobiales</taxon>
        <taxon>Rhizobiaceae</taxon>
        <taxon>Rhizobium/Agrobacterium group</taxon>
        <taxon>Rhizobium</taxon>
    </lineage>
</organism>
<dbReference type="Proteomes" id="UP000519897">
    <property type="component" value="Unassembled WGS sequence"/>
</dbReference>
<dbReference type="RefSeq" id="WP_165134982.1">
    <property type="nucleotide sequence ID" value="NZ_CP049250.1"/>
</dbReference>
<evidence type="ECO:0000313" key="1">
    <source>
        <dbReference type="EMBL" id="MBB4143768.1"/>
    </source>
</evidence>
<comment type="caution">
    <text evidence="1">The sequence shown here is derived from an EMBL/GenBank/DDBJ whole genome shotgun (WGS) entry which is preliminary data.</text>
</comment>
<sequence length="342" mass="36374">MDKSPRLSLPYILPSQAQKHLTHNEALDLLDCLVQLTVEMEAQSPPTEPRNGECYAVSPGATGAWSGYDGMVATLRDGAWGFWQPLPGYRAWFRTEAVLKVFDGVNWIRPALPQVLTPQRLGIGATPDDYNRLLVSSPATLLNHAGNSHRVTINKAATGDTASILFQSNWSGRAEMGLAGSDSFSFKVSSDGVSWNTALHIRPDGAVNQPMRPLGRVRNEAGSTLVTSGSITGFTTVSLEQGGISLGSTLAGGGKPVIVPIEGLYQLDLKVTISTASAYRVSLNRESGETLTTLRFPSSAPVSLSGSTVTYLAAGEKLVLVHQGTATVTEGPAETELTLIRL</sequence>
<reference evidence="1 2" key="1">
    <citation type="submission" date="2020-08" db="EMBL/GenBank/DDBJ databases">
        <title>Genomic Encyclopedia of Type Strains, Phase IV (KMG-IV): sequencing the most valuable type-strain genomes for metagenomic binning, comparative biology and taxonomic classification.</title>
        <authorList>
            <person name="Goeker M."/>
        </authorList>
    </citation>
    <scope>NUCLEOTIDE SEQUENCE [LARGE SCALE GENOMIC DNA]</scope>
    <source>
        <strain evidence="1 2">DSM 29514</strain>
    </source>
</reference>
<accession>A0A7W6LI60</accession>
<dbReference type="Pfam" id="PF10983">
    <property type="entry name" value="DUF2793"/>
    <property type="match status" value="1"/>
</dbReference>
<gene>
    <name evidence="1" type="ORF">GGQ72_002320</name>
</gene>
<evidence type="ECO:0008006" key="3">
    <source>
        <dbReference type="Google" id="ProtNLM"/>
    </source>
</evidence>
<dbReference type="AlphaFoldDB" id="A0A7W6LI60"/>